<dbReference type="PANTHER" id="PTHR12418:SF19">
    <property type="entry name" value="ACYL-COENZYME A THIOESTERASE THEM4"/>
    <property type="match status" value="1"/>
</dbReference>
<comment type="similarity">
    <text evidence="15">Belongs to the THEM4/THEM5 thioesterase family.</text>
</comment>
<evidence type="ECO:0000256" key="13">
    <source>
        <dbReference type="ARBA" id="ARBA00035852"/>
    </source>
</evidence>
<evidence type="ECO:0000256" key="10">
    <source>
        <dbReference type="ARBA" id="ARBA00023098"/>
    </source>
</evidence>
<accession>A0ABV8I7Z1</accession>
<dbReference type="EMBL" id="JBHSBM010000017">
    <property type="protein sequence ID" value="MFC4059291.1"/>
    <property type="molecule type" value="Genomic_DNA"/>
</dbReference>
<evidence type="ECO:0000256" key="22">
    <source>
        <dbReference type="ARBA" id="ARBA00048074"/>
    </source>
</evidence>
<evidence type="ECO:0000313" key="26">
    <source>
        <dbReference type="Proteomes" id="UP001595850"/>
    </source>
</evidence>
<keyword evidence="26" id="KW-1185">Reference proteome</keyword>
<evidence type="ECO:0000256" key="23">
    <source>
        <dbReference type="ARBA" id="ARBA00048180"/>
    </source>
</evidence>
<feature type="domain" description="Thioesterase" evidence="24">
    <location>
        <begin position="118"/>
        <end position="175"/>
    </location>
</feature>
<dbReference type="SUPFAM" id="SSF54637">
    <property type="entry name" value="Thioesterase/thiol ester dehydrase-isomerase"/>
    <property type="match status" value="1"/>
</dbReference>
<dbReference type="Gene3D" id="3.10.129.10">
    <property type="entry name" value="Hotdog Thioesterase"/>
    <property type="match status" value="1"/>
</dbReference>
<reference evidence="26" key="1">
    <citation type="journal article" date="2019" name="Int. J. Syst. Evol. Microbiol.">
        <title>The Global Catalogue of Microorganisms (GCM) 10K type strain sequencing project: providing services to taxonomists for standard genome sequencing and annotation.</title>
        <authorList>
            <consortium name="The Broad Institute Genomics Platform"/>
            <consortium name="The Broad Institute Genome Sequencing Center for Infectious Disease"/>
            <person name="Wu L."/>
            <person name="Ma J."/>
        </authorList>
    </citation>
    <scope>NUCLEOTIDE SEQUENCE [LARGE SCALE GENOMIC DNA]</scope>
    <source>
        <strain evidence="26">TBRC 4489</strain>
    </source>
</reference>
<evidence type="ECO:0000256" key="5">
    <source>
        <dbReference type="ARBA" id="ARBA00022490"/>
    </source>
</evidence>
<dbReference type="InterPro" id="IPR052365">
    <property type="entry name" value="THEM4/THEM5_acyl-CoA_thioest"/>
</dbReference>
<evidence type="ECO:0000256" key="14">
    <source>
        <dbReference type="ARBA" id="ARBA00037002"/>
    </source>
</evidence>
<comment type="catalytic activity">
    <reaction evidence="21">
        <text>decanoyl-CoA + H2O = decanoate + CoA + H(+)</text>
        <dbReference type="Rhea" id="RHEA:40059"/>
        <dbReference type="ChEBI" id="CHEBI:15377"/>
        <dbReference type="ChEBI" id="CHEBI:15378"/>
        <dbReference type="ChEBI" id="CHEBI:27689"/>
        <dbReference type="ChEBI" id="CHEBI:57287"/>
        <dbReference type="ChEBI" id="CHEBI:61430"/>
    </reaction>
    <physiologicalReaction direction="left-to-right" evidence="21">
        <dbReference type="Rhea" id="RHEA:40060"/>
    </physiologicalReaction>
</comment>
<evidence type="ECO:0000256" key="17">
    <source>
        <dbReference type="ARBA" id="ARBA00040123"/>
    </source>
</evidence>
<evidence type="ECO:0000256" key="21">
    <source>
        <dbReference type="ARBA" id="ARBA00047969"/>
    </source>
</evidence>
<comment type="catalytic activity">
    <reaction evidence="23">
        <text>tetradecanoyl-CoA + H2O = tetradecanoate + CoA + H(+)</text>
        <dbReference type="Rhea" id="RHEA:40119"/>
        <dbReference type="ChEBI" id="CHEBI:15377"/>
        <dbReference type="ChEBI" id="CHEBI:15378"/>
        <dbReference type="ChEBI" id="CHEBI:30807"/>
        <dbReference type="ChEBI" id="CHEBI:57287"/>
        <dbReference type="ChEBI" id="CHEBI:57385"/>
    </reaction>
    <physiologicalReaction direction="left-to-right" evidence="23">
        <dbReference type="Rhea" id="RHEA:40120"/>
    </physiologicalReaction>
</comment>
<comment type="catalytic activity">
    <reaction evidence="14">
        <text>(9Z)-octadecenoyl-CoA + H2O = (9Z)-octadecenoate + CoA + H(+)</text>
        <dbReference type="Rhea" id="RHEA:40139"/>
        <dbReference type="ChEBI" id="CHEBI:15377"/>
        <dbReference type="ChEBI" id="CHEBI:15378"/>
        <dbReference type="ChEBI" id="CHEBI:30823"/>
        <dbReference type="ChEBI" id="CHEBI:57287"/>
        <dbReference type="ChEBI" id="CHEBI:57387"/>
    </reaction>
    <physiologicalReaction direction="left-to-right" evidence="14">
        <dbReference type="Rhea" id="RHEA:40140"/>
    </physiologicalReaction>
</comment>
<protein>
    <recommendedName>
        <fullName evidence="17">Acyl-coenzyme A thioesterase THEM4</fullName>
        <ecNumber evidence="16">3.1.2.2</ecNumber>
    </recommendedName>
    <alternativeName>
        <fullName evidence="18">Thioesterase superfamily member 4</fullName>
    </alternativeName>
</protein>
<evidence type="ECO:0000256" key="20">
    <source>
        <dbReference type="ARBA" id="ARBA00047734"/>
    </source>
</evidence>
<comment type="catalytic activity">
    <reaction evidence="19">
        <text>octanoyl-CoA + H2O = octanoate + CoA + H(+)</text>
        <dbReference type="Rhea" id="RHEA:30143"/>
        <dbReference type="ChEBI" id="CHEBI:15377"/>
        <dbReference type="ChEBI" id="CHEBI:15378"/>
        <dbReference type="ChEBI" id="CHEBI:25646"/>
        <dbReference type="ChEBI" id="CHEBI:57287"/>
        <dbReference type="ChEBI" id="CHEBI:57386"/>
    </reaction>
    <physiologicalReaction direction="left-to-right" evidence="19">
        <dbReference type="Rhea" id="RHEA:30144"/>
    </physiologicalReaction>
</comment>
<dbReference type="PANTHER" id="PTHR12418">
    <property type="entry name" value="ACYL-COENZYME A THIOESTERASE THEM4"/>
    <property type="match status" value="1"/>
</dbReference>
<dbReference type="EC" id="3.1.2.2" evidence="16"/>
<evidence type="ECO:0000256" key="2">
    <source>
        <dbReference type="ARBA" id="ARBA00004496"/>
    </source>
</evidence>
<keyword evidence="11" id="KW-0472">Membrane</keyword>
<evidence type="ECO:0000256" key="1">
    <source>
        <dbReference type="ARBA" id="ARBA00004170"/>
    </source>
</evidence>
<keyword evidence="7 25" id="KW-0378">Hydrolase</keyword>
<sequence>MTLDLASTEDAEPQLAALTDLSRRVRDLIDAVALTDVPEGELAAAAAEVAALTERLNAVRRDSPRSFEIGPDGAPRNLGNAVTGSANPHALPLVAEVTPERTVRAELSFRPAHEGPPGTVHGGVSAMILDHLLGHATAVAGFPGMTGTLTLRYRRRVPYGEPLVATAEYVRSEGRKHWSEGRIALPDGTVLVEASGLFIAPSWWSGQGPGPESAGEAG</sequence>
<evidence type="ECO:0000256" key="3">
    <source>
        <dbReference type="ARBA" id="ARBA00004632"/>
    </source>
</evidence>
<dbReference type="InterPro" id="IPR006683">
    <property type="entry name" value="Thioestr_dom"/>
</dbReference>
<keyword evidence="12" id="KW-0966">Cell projection</keyword>
<evidence type="ECO:0000256" key="19">
    <source>
        <dbReference type="ARBA" id="ARBA00047588"/>
    </source>
</evidence>
<dbReference type="CDD" id="cd03443">
    <property type="entry name" value="PaaI_thioesterase"/>
    <property type="match status" value="1"/>
</dbReference>
<comment type="catalytic activity">
    <reaction evidence="20">
        <text>hexadecanoyl-CoA + H2O = hexadecanoate + CoA + H(+)</text>
        <dbReference type="Rhea" id="RHEA:16645"/>
        <dbReference type="ChEBI" id="CHEBI:7896"/>
        <dbReference type="ChEBI" id="CHEBI:15377"/>
        <dbReference type="ChEBI" id="CHEBI:15378"/>
        <dbReference type="ChEBI" id="CHEBI:57287"/>
        <dbReference type="ChEBI" id="CHEBI:57379"/>
        <dbReference type="EC" id="3.1.2.2"/>
    </reaction>
    <physiologicalReaction direction="left-to-right" evidence="20">
        <dbReference type="Rhea" id="RHEA:16646"/>
    </physiologicalReaction>
</comment>
<comment type="catalytic activity">
    <reaction evidence="13">
        <text>(5Z,8Z,11Z,14Z)-eicosatetraenoyl-CoA + H2O = (5Z,8Z,11Z,14Z)-eicosatetraenoate + CoA + H(+)</text>
        <dbReference type="Rhea" id="RHEA:40151"/>
        <dbReference type="ChEBI" id="CHEBI:15377"/>
        <dbReference type="ChEBI" id="CHEBI:15378"/>
        <dbReference type="ChEBI" id="CHEBI:32395"/>
        <dbReference type="ChEBI" id="CHEBI:57287"/>
        <dbReference type="ChEBI" id="CHEBI:57368"/>
    </reaction>
    <physiologicalReaction direction="left-to-right" evidence="13">
        <dbReference type="Rhea" id="RHEA:40152"/>
    </physiologicalReaction>
</comment>
<comment type="catalytic activity">
    <reaction evidence="22">
        <text>dodecanoyl-CoA + H2O = dodecanoate + CoA + H(+)</text>
        <dbReference type="Rhea" id="RHEA:30135"/>
        <dbReference type="ChEBI" id="CHEBI:15377"/>
        <dbReference type="ChEBI" id="CHEBI:15378"/>
        <dbReference type="ChEBI" id="CHEBI:18262"/>
        <dbReference type="ChEBI" id="CHEBI:57287"/>
        <dbReference type="ChEBI" id="CHEBI:57375"/>
    </reaction>
    <physiologicalReaction direction="left-to-right" evidence="22">
        <dbReference type="Rhea" id="RHEA:30136"/>
    </physiologicalReaction>
</comment>
<evidence type="ECO:0000256" key="18">
    <source>
        <dbReference type="ARBA" id="ARBA00043210"/>
    </source>
</evidence>
<evidence type="ECO:0000256" key="11">
    <source>
        <dbReference type="ARBA" id="ARBA00023136"/>
    </source>
</evidence>
<comment type="subcellular location">
    <subcellularLocation>
        <location evidence="3">Cell projection</location>
        <location evidence="3">Ruffle membrane</location>
    </subcellularLocation>
    <subcellularLocation>
        <location evidence="2">Cytoplasm</location>
    </subcellularLocation>
    <subcellularLocation>
        <location evidence="1">Membrane</location>
        <topology evidence="1">Peripheral membrane protein</topology>
    </subcellularLocation>
</comment>
<evidence type="ECO:0000256" key="9">
    <source>
        <dbReference type="ARBA" id="ARBA00022946"/>
    </source>
</evidence>
<keyword evidence="8" id="KW-0276">Fatty acid metabolism</keyword>
<dbReference type="GO" id="GO:0016787">
    <property type="term" value="F:hydrolase activity"/>
    <property type="evidence" value="ECO:0007669"/>
    <property type="project" value="UniProtKB-KW"/>
</dbReference>
<evidence type="ECO:0000256" key="4">
    <source>
        <dbReference type="ARBA" id="ARBA00022475"/>
    </source>
</evidence>
<evidence type="ECO:0000256" key="12">
    <source>
        <dbReference type="ARBA" id="ARBA00023273"/>
    </source>
</evidence>
<evidence type="ECO:0000256" key="6">
    <source>
        <dbReference type="ARBA" id="ARBA00022703"/>
    </source>
</evidence>
<keyword evidence="9" id="KW-0809">Transit peptide</keyword>
<evidence type="ECO:0000256" key="15">
    <source>
        <dbReference type="ARBA" id="ARBA00038456"/>
    </source>
</evidence>
<dbReference type="Proteomes" id="UP001595850">
    <property type="component" value="Unassembled WGS sequence"/>
</dbReference>
<keyword evidence="10" id="KW-0443">Lipid metabolism</keyword>
<proteinExistence type="inferred from homology"/>
<keyword evidence="5" id="KW-0963">Cytoplasm</keyword>
<keyword evidence="6" id="KW-0053">Apoptosis</keyword>
<dbReference type="InterPro" id="IPR029069">
    <property type="entry name" value="HotDog_dom_sf"/>
</dbReference>
<comment type="caution">
    <text evidence="25">The sequence shown here is derived from an EMBL/GenBank/DDBJ whole genome shotgun (WGS) entry which is preliminary data.</text>
</comment>
<evidence type="ECO:0000256" key="16">
    <source>
        <dbReference type="ARBA" id="ARBA00038848"/>
    </source>
</evidence>
<name>A0ABV8I7Z1_9ACTN</name>
<evidence type="ECO:0000313" key="25">
    <source>
        <dbReference type="EMBL" id="MFC4059291.1"/>
    </source>
</evidence>
<dbReference type="RefSeq" id="WP_377287612.1">
    <property type="nucleotide sequence ID" value="NZ_JBHSBM010000017.1"/>
</dbReference>
<gene>
    <name evidence="25" type="ORF">ACFOWE_13370</name>
</gene>
<dbReference type="Pfam" id="PF03061">
    <property type="entry name" value="4HBT"/>
    <property type="match status" value="1"/>
</dbReference>
<keyword evidence="4" id="KW-1003">Cell membrane</keyword>
<evidence type="ECO:0000259" key="24">
    <source>
        <dbReference type="Pfam" id="PF03061"/>
    </source>
</evidence>
<evidence type="ECO:0000256" key="8">
    <source>
        <dbReference type="ARBA" id="ARBA00022832"/>
    </source>
</evidence>
<evidence type="ECO:0000256" key="7">
    <source>
        <dbReference type="ARBA" id="ARBA00022801"/>
    </source>
</evidence>
<organism evidence="25 26">
    <name type="scientific">Planomonospora corallina</name>
    <dbReference type="NCBI Taxonomy" id="1806052"/>
    <lineage>
        <taxon>Bacteria</taxon>
        <taxon>Bacillati</taxon>
        <taxon>Actinomycetota</taxon>
        <taxon>Actinomycetes</taxon>
        <taxon>Streptosporangiales</taxon>
        <taxon>Streptosporangiaceae</taxon>
        <taxon>Planomonospora</taxon>
    </lineage>
</organism>